<dbReference type="Proteomes" id="UP001066276">
    <property type="component" value="Chromosome 8"/>
</dbReference>
<protein>
    <submittedName>
        <fullName evidence="2">Uncharacterized protein</fullName>
    </submittedName>
</protein>
<evidence type="ECO:0000313" key="3">
    <source>
        <dbReference type="Proteomes" id="UP001066276"/>
    </source>
</evidence>
<dbReference type="EMBL" id="JANPWB010000012">
    <property type="protein sequence ID" value="KAJ1119022.1"/>
    <property type="molecule type" value="Genomic_DNA"/>
</dbReference>
<keyword evidence="3" id="KW-1185">Reference proteome</keyword>
<feature type="region of interest" description="Disordered" evidence="1">
    <location>
        <begin position="1"/>
        <end position="38"/>
    </location>
</feature>
<accession>A0AAV7NSJ4</accession>
<name>A0AAV7NSJ4_PLEWA</name>
<evidence type="ECO:0000313" key="2">
    <source>
        <dbReference type="EMBL" id="KAJ1119022.1"/>
    </source>
</evidence>
<feature type="compositionally biased region" description="Basic and acidic residues" evidence="1">
    <location>
        <begin position="200"/>
        <end position="210"/>
    </location>
</feature>
<feature type="compositionally biased region" description="Polar residues" evidence="1">
    <location>
        <begin position="52"/>
        <end position="61"/>
    </location>
</feature>
<sequence length="274" mass="29912">MRRGDPSQRAGQADGLVEPPSRDLATLDLPSGLVMPTAPGRALSSLRAYQDGQANTASSRASIKANPRHRGSKVTPGSNPPTFRVRKALLAVPGRSCGPTSTPARRYCLKTSRRRAPGVSPLKATLCSLPINSERQPCNWKRYFYTTEELRKPPRAVQEGRGQARLLHACVRRGHRAGPCVFADKSLHGASSPSNPPAPHEVKLRPDQQGRARPGPTVWPTSLGAMPEYPRARGAATRRGKRRDPTVQVKPKGAVRPTRHRRDQPRAQKTPGRL</sequence>
<comment type="caution">
    <text evidence="2">The sequence shown here is derived from an EMBL/GenBank/DDBJ whole genome shotgun (WGS) entry which is preliminary data.</text>
</comment>
<proteinExistence type="predicted"/>
<dbReference type="AlphaFoldDB" id="A0AAV7NSJ4"/>
<gene>
    <name evidence="2" type="ORF">NDU88_007208</name>
</gene>
<reference evidence="2" key="1">
    <citation type="journal article" date="2022" name="bioRxiv">
        <title>Sequencing and chromosome-scale assembly of the giantPleurodeles waltlgenome.</title>
        <authorList>
            <person name="Brown T."/>
            <person name="Elewa A."/>
            <person name="Iarovenko S."/>
            <person name="Subramanian E."/>
            <person name="Araus A.J."/>
            <person name="Petzold A."/>
            <person name="Susuki M."/>
            <person name="Suzuki K.-i.T."/>
            <person name="Hayashi T."/>
            <person name="Toyoda A."/>
            <person name="Oliveira C."/>
            <person name="Osipova E."/>
            <person name="Leigh N.D."/>
            <person name="Simon A."/>
            <person name="Yun M.H."/>
        </authorList>
    </citation>
    <scope>NUCLEOTIDE SEQUENCE</scope>
    <source>
        <strain evidence="2">20211129_DDA</strain>
        <tissue evidence="2">Liver</tissue>
    </source>
</reference>
<feature type="region of interest" description="Disordered" evidence="1">
    <location>
        <begin position="50"/>
        <end position="82"/>
    </location>
</feature>
<organism evidence="2 3">
    <name type="scientific">Pleurodeles waltl</name>
    <name type="common">Iberian ribbed newt</name>
    <dbReference type="NCBI Taxonomy" id="8319"/>
    <lineage>
        <taxon>Eukaryota</taxon>
        <taxon>Metazoa</taxon>
        <taxon>Chordata</taxon>
        <taxon>Craniata</taxon>
        <taxon>Vertebrata</taxon>
        <taxon>Euteleostomi</taxon>
        <taxon>Amphibia</taxon>
        <taxon>Batrachia</taxon>
        <taxon>Caudata</taxon>
        <taxon>Salamandroidea</taxon>
        <taxon>Salamandridae</taxon>
        <taxon>Pleurodelinae</taxon>
        <taxon>Pleurodeles</taxon>
    </lineage>
</organism>
<feature type="region of interest" description="Disordered" evidence="1">
    <location>
        <begin position="183"/>
        <end position="274"/>
    </location>
</feature>
<evidence type="ECO:0000256" key="1">
    <source>
        <dbReference type="SAM" id="MobiDB-lite"/>
    </source>
</evidence>